<sequence length="72" mass="7974">MLIEHHRSFGAPTHSTRLVPELTLKHIEVKGRLEHVKEISDGMAATSTRLQAAARKSPIRLRVEAARSALPV</sequence>
<name>A0ACC0WMC1_9STRA</name>
<accession>A0ACC0WMC1</accession>
<comment type="caution">
    <text evidence="1">The sequence shown here is derived from an EMBL/GenBank/DDBJ whole genome shotgun (WGS) entry which is preliminary data.</text>
</comment>
<evidence type="ECO:0000313" key="1">
    <source>
        <dbReference type="EMBL" id="KAI9919228.1"/>
    </source>
</evidence>
<keyword evidence="2" id="KW-1185">Reference proteome</keyword>
<evidence type="ECO:0000313" key="2">
    <source>
        <dbReference type="Proteomes" id="UP001163321"/>
    </source>
</evidence>
<dbReference type="EMBL" id="CM047591">
    <property type="protein sequence ID" value="KAI9919228.1"/>
    <property type="molecule type" value="Genomic_DNA"/>
</dbReference>
<proteinExistence type="predicted"/>
<gene>
    <name evidence="1" type="ORF">PsorP6_011666</name>
</gene>
<dbReference type="Proteomes" id="UP001163321">
    <property type="component" value="Chromosome 12"/>
</dbReference>
<reference evidence="1 2" key="1">
    <citation type="journal article" date="2022" name="bioRxiv">
        <title>The genome of the oomycete Peronosclerospora sorghi, a cosmopolitan pathogen of maize and sorghum, is inflated with dispersed pseudogenes.</title>
        <authorList>
            <person name="Fletcher K."/>
            <person name="Martin F."/>
            <person name="Isakeit T."/>
            <person name="Cavanaugh K."/>
            <person name="Magill C."/>
            <person name="Michelmore R."/>
        </authorList>
    </citation>
    <scope>NUCLEOTIDE SEQUENCE [LARGE SCALE GENOMIC DNA]</scope>
    <source>
        <strain evidence="1">P6</strain>
    </source>
</reference>
<protein>
    <submittedName>
        <fullName evidence="1">Uncharacterized protein</fullName>
    </submittedName>
</protein>
<organism evidence="1 2">
    <name type="scientific">Peronosclerospora sorghi</name>
    <dbReference type="NCBI Taxonomy" id="230839"/>
    <lineage>
        <taxon>Eukaryota</taxon>
        <taxon>Sar</taxon>
        <taxon>Stramenopiles</taxon>
        <taxon>Oomycota</taxon>
        <taxon>Peronosporomycetes</taxon>
        <taxon>Peronosporales</taxon>
        <taxon>Peronosporaceae</taxon>
        <taxon>Peronosclerospora</taxon>
    </lineage>
</organism>